<evidence type="ECO:0000313" key="3">
    <source>
        <dbReference type="EMBL" id="KVV39186.1"/>
    </source>
</evidence>
<accession>A0A125A8T1</accession>
<dbReference type="Pfam" id="PF01312">
    <property type="entry name" value="Bac_export_2"/>
    <property type="match status" value="1"/>
</dbReference>
<feature type="transmembrane region" description="Helical" evidence="2">
    <location>
        <begin position="146"/>
        <end position="164"/>
    </location>
</feature>
<dbReference type="PRINTS" id="PR00950">
    <property type="entry name" value="TYPE3IMSPROT"/>
</dbReference>
<keyword evidence="2" id="KW-0812">Transmembrane</keyword>
<sequence length="250" mass="27176">MSEKTEQPTEHRLRQARQEGRVSKSRDLTQALAGTVWLVALASAFGLGWDGAIHVMRNVLDLIGDNTADESARVQFAVSWVIVPTVALSVGVAVVGMSLAIALEVIQTRGLLSAKPVVPNFGKLNPASQIKSMFSLRTLVELAKNLVKVVAIGTCTLIVIRFGLPDLVGLARVDTSAVRMVTTGLLFRIGATSTGVLVVLAVIDVGYQKYEYIKGLKMSKDEVKRDYKQQDGDPLIKGERRRLHAELADR</sequence>
<evidence type="ECO:0000313" key="4">
    <source>
        <dbReference type="Proteomes" id="UP000062317"/>
    </source>
</evidence>
<feature type="transmembrane region" description="Helical" evidence="2">
    <location>
        <begin position="76"/>
        <end position="103"/>
    </location>
</feature>
<gene>
    <name evidence="3" type="ORF">WT27_14775</name>
</gene>
<feature type="transmembrane region" description="Helical" evidence="2">
    <location>
        <begin position="31"/>
        <end position="56"/>
    </location>
</feature>
<dbReference type="PANTHER" id="PTHR30531">
    <property type="entry name" value="FLAGELLAR BIOSYNTHETIC PROTEIN FLHB"/>
    <property type="match status" value="1"/>
</dbReference>
<dbReference type="GO" id="GO:0005886">
    <property type="term" value="C:plasma membrane"/>
    <property type="evidence" value="ECO:0007669"/>
    <property type="project" value="TreeGrafter"/>
</dbReference>
<protein>
    <submittedName>
        <fullName evidence="3">Type III secretion protein</fullName>
    </submittedName>
</protein>
<comment type="caution">
    <text evidence="3">The sequence shown here is derived from an EMBL/GenBank/DDBJ whole genome shotgun (WGS) entry which is preliminary data.</text>
</comment>
<dbReference type="Proteomes" id="UP000062317">
    <property type="component" value="Unassembled WGS sequence"/>
</dbReference>
<feature type="transmembrane region" description="Helical" evidence="2">
    <location>
        <begin position="184"/>
        <end position="207"/>
    </location>
</feature>
<keyword evidence="4" id="KW-1185">Reference proteome</keyword>
<organism evidence="3 4">
    <name type="scientific">Burkholderia territorii</name>
    <dbReference type="NCBI Taxonomy" id="1503055"/>
    <lineage>
        <taxon>Bacteria</taxon>
        <taxon>Pseudomonadati</taxon>
        <taxon>Pseudomonadota</taxon>
        <taxon>Betaproteobacteria</taxon>
        <taxon>Burkholderiales</taxon>
        <taxon>Burkholderiaceae</taxon>
        <taxon>Burkholderia</taxon>
        <taxon>Burkholderia cepacia complex</taxon>
    </lineage>
</organism>
<reference evidence="3 4" key="1">
    <citation type="submission" date="2015-11" db="EMBL/GenBank/DDBJ databases">
        <title>Expanding the genomic diversity of Burkholderia species for the development of highly accurate diagnostics.</title>
        <authorList>
            <person name="Sahl J."/>
            <person name="Keim P."/>
            <person name="Wagner D."/>
        </authorList>
    </citation>
    <scope>NUCLEOTIDE SEQUENCE [LARGE SCALE GENOMIC DNA]</scope>
    <source>
        <strain evidence="3 4">MSMB1301WGS</strain>
    </source>
</reference>
<dbReference type="InterPro" id="IPR006135">
    <property type="entry name" value="T3SS_substrate_exporter"/>
</dbReference>
<dbReference type="RefSeq" id="WP_060108812.1">
    <property type="nucleotide sequence ID" value="NZ_LPEQ01000128.1"/>
</dbReference>
<proteinExistence type="predicted"/>
<dbReference type="AlphaFoldDB" id="A0A125A8T1"/>
<dbReference type="EMBL" id="LPEQ01000128">
    <property type="protein sequence ID" value="KVV39186.1"/>
    <property type="molecule type" value="Genomic_DNA"/>
</dbReference>
<keyword evidence="2" id="KW-1133">Transmembrane helix</keyword>
<feature type="region of interest" description="Disordered" evidence="1">
    <location>
        <begin position="1"/>
        <end position="22"/>
    </location>
</feature>
<evidence type="ECO:0000256" key="1">
    <source>
        <dbReference type="SAM" id="MobiDB-lite"/>
    </source>
</evidence>
<name>A0A125A8T1_9BURK</name>
<dbReference type="PANTHER" id="PTHR30531:SF12">
    <property type="entry name" value="FLAGELLAR BIOSYNTHETIC PROTEIN FLHB"/>
    <property type="match status" value="1"/>
</dbReference>
<dbReference type="Gene3D" id="6.10.250.2080">
    <property type="match status" value="1"/>
</dbReference>
<dbReference type="GO" id="GO:0009306">
    <property type="term" value="P:protein secretion"/>
    <property type="evidence" value="ECO:0007669"/>
    <property type="project" value="InterPro"/>
</dbReference>
<evidence type="ECO:0000256" key="2">
    <source>
        <dbReference type="SAM" id="Phobius"/>
    </source>
</evidence>
<keyword evidence="2" id="KW-0472">Membrane</keyword>